<name>A0A831LM01_9BACT</name>
<dbReference type="GO" id="GO:0016020">
    <property type="term" value="C:membrane"/>
    <property type="evidence" value="ECO:0007669"/>
    <property type="project" value="InterPro"/>
</dbReference>
<comment type="caution">
    <text evidence="5">The sequence shown here is derived from an EMBL/GenBank/DDBJ whole genome shotgun (WGS) entry which is preliminary data.</text>
</comment>
<evidence type="ECO:0000259" key="4">
    <source>
        <dbReference type="SMART" id="SM00079"/>
    </source>
</evidence>
<dbReference type="Proteomes" id="UP000886162">
    <property type="component" value="Unassembled WGS sequence"/>
</dbReference>
<dbReference type="PANTHER" id="PTHR35936:SF19">
    <property type="entry name" value="AMINO-ACID-BINDING PROTEIN YXEM-RELATED"/>
    <property type="match status" value="1"/>
</dbReference>
<feature type="chain" id="PRO_5032540028" evidence="2">
    <location>
        <begin position="27"/>
        <end position="258"/>
    </location>
</feature>
<organism evidence="5">
    <name type="scientific">Geoalkalibacter subterraneus</name>
    <dbReference type="NCBI Taxonomy" id="483547"/>
    <lineage>
        <taxon>Bacteria</taxon>
        <taxon>Pseudomonadati</taxon>
        <taxon>Thermodesulfobacteriota</taxon>
        <taxon>Desulfuromonadia</taxon>
        <taxon>Desulfuromonadales</taxon>
        <taxon>Geoalkalibacteraceae</taxon>
        <taxon>Geoalkalibacter</taxon>
    </lineage>
</organism>
<dbReference type="Pfam" id="PF00497">
    <property type="entry name" value="SBP_bac_3"/>
    <property type="match status" value="1"/>
</dbReference>
<evidence type="ECO:0000313" key="5">
    <source>
        <dbReference type="EMBL" id="HDR47192.1"/>
    </source>
</evidence>
<sequence length="258" mass="28743">MVHIRNFLCFILFGFFLLAPAAIVVADELDHVRNDGVLRYAMSGQYPPFNFVDERNQLAGFDVEICDEIARRMDVEGRPVSTAWDGIVAGLLAKKYELICGSMAITQERLAAIDFSDPYYRSGAQLFVRRGSPLRTAEDLAGHTVGVTLGTTYEAWVRDNLPQVEVRTYKGVPAMILDVVNGRLDGFITDRIVGTLAIEDKGAPIDRAGGLLYEEQMGIALRQENPALKAAINKALDEMRQDGTYREISLKWLKLDAR</sequence>
<keyword evidence="1 2" id="KW-0732">Signal</keyword>
<dbReference type="GO" id="GO:0015276">
    <property type="term" value="F:ligand-gated monoatomic ion channel activity"/>
    <property type="evidence" value="ECO:0007669"/>
    <property type="project" value="InterPro"/>
</dbReference>
<gene>
    <name evidence="5" type="ORF">ENN94_05760</name>
</gene>
<dbReference type="Gene3D" id="3.40.190.10">
    <property type="entry name" value="Periplasmic binding protein-like II"/>
    <property type="match status" value="2"/>
</dbReference>
<dbReference type="CDD" id="cd13713">
    <property type="entry name" value="PBP2_Cystine_like_1"/>
    <property type="match status" value="1"/>
</dbReference>
<accession>A0A831LM01</accession>
<feature type="domain" description="Solute-binding protein family 3/N-terminal" evidence="3">
    <location>
        <begin position="37"/>
        <end position="256"/>
    </location>
</feature>
<evidence type="ECO:0000259" key="3">
    <source>
        <dbReference type="SMART" id="SM00062"/>
    </source>
</evidence>
<feature type="signal peptide" evidence="2">
    <location>
        <begin position="1"/>
        <end position="26"/>
    </location>
</feature>
<dbReference type="SMART" id="SM00062">
    <property type="entry name" value="PBPb"/>
    <property type="match status" value="1"/>
</dbReference>
<dbReference type="InterPro" id="IPR001638">
    <property type="entry name" value="Solute-binding_3/MltF_N"/>
</dbReference>
<dbReference type="PANTHER" id="PTHR35936">
    <property type="entry name" value="MEMBRANE-BOUND LYTIC MUREIN TRANSGLYCOSYLASE F"/>
    <property type="match status" value="1"/>
</dbReference>
<proteinExistence type="predicted"/>
<dbReference type="AlphaFoldDB" id="A0A831LM01"/>
<dbReference type="EMBL" id="DSDO01000393">
    <property type="protein sequence ID" value="HDR47192.1"/>
    <property type="molecule type" value="Genomic_DNA"/>
</dbReference>
<dbReference type="SUPFAM" id="SSF53850">
    <property type="entry name" value="Periplasmic binding protein-like II"/>
    <property type="match status" value="1"/>
</dbReference>
<dbReference type="InterPro" id="IPR001320">
    <property type="entry name" value="Iontro_rcpt_C"/>
</dbReference>
<evidence type="ECO:0000256" key="2">
    <source>
        <dbReference type="SAM" id="SignalP"/>
    </source>
</evidence>
<reference evidence="5" key="1">
    <citation type="journal article" date="2020" name="mSystems">
        <title>Genome- and Community-Level Interaction Insights into Carbon Utilization and Element Cycling Functions of Hydrothermarchaeota in Hydrothermal Sediment.</title>
        <authorList>
            <person name="Zhou Z."/>
            <person name="Liu Y."/>
            <person name="Xu W."/>
            <person name="Pan J."/>
            <person name="Luo Z.H."/>
            <person name="Li M."/>
        </authorList>
    </citation>
    <scope>NUCLEOTIDE SEQUENCE [LARGE SCALE GENOMIC DNA]</scope>
    <source>
        <strain evidence="5">SpSt-1220</strain>
    </source>
</reference>
<evidence type="ECO:0000256" key="1">
    <source>
        <dbReference type="ARBA" id="ARBA00022729"/>
    </source>
</evidence>
<protein>
    <submittedName>
        <fullName evidence="5">Transporter substrate-binding domain-containing protein</fullName>
    </submittedName>
</protein>
<feature type="domain" description="Ionotropic glutamate receptor C-terminal" evidence="4">
    <location>
        <begin position="37"/>
        <end position="255"/>
    </location>
</feature>
<dbReference type="SMART" id="SM00079">
    <property type="entry name" value="PBPe"/>
    <property type="match status" value="1"/>
</dbReference>